<gene>
    <name evidence="15" type="ORF">C0J50_17482</name>
</gene>
<keyword evidence="4" id="KW-0813">Transport</keyword>
<dbReference type="GO" id="GO:0005524">
    <property type="term" value="F:ATP binding"/>
    <property type="evidence" value="ECO:0007669"/>
    <property type="project" value="UniProtKB-KW"/>
</dbReference>
<evidence type="ECO:0000256" key="2">
    <source>
        <dbReference type="ARBA" id="ARBA00005505"/>
    </source>
</evidence>
<feature type="domain" description="Protein kinase" evidence="14">
    <location>
        <begin position="160"/>
        <end position="399"/>
    </location>
</feature>
<keyword evidence="9" id="KW-0256">Endoplasmic reticulum</keyword>
<dbReference type="InterPro" id="IPR008271">
    <property type="entry name" value="Ser/Thr_kinase_AS"/>
</dbReference>
<dbReference type="GO" id="GO:0016192">
    <property type="term" value="P:vesicle-mediated transport"/>
    <property type="evidence" value="ECO:0007669"/>
    <property type="project" value="UniProtKB-KW"/>
</dbReference>
<dbReference type="InterPro" id="IPR024298">
    <property type="entry name" value="Sec16_Sec23-bd"/>
</dbReference>
<dbReference type="EC" id="2.7.11.1" evidence="3"/>
<dbReference type="PROSITE" id="PS00108">
    <property type="entry name" value="PROTEIN_KINASE_ST"/>
    <property type="match status" value="1"/>
</dbReference>
<dbReference type="Gene3D" id="3.30.200.20">
    <property type="entry name" value="Phosphorylase Kinase, domain 1"/>
    <property type="match status" value="1"/>
</dbReference>
<evidence type="ECO:0000256" key="11">
    <source>
        <dbReference type="ARBA" id="ARBA00022892"/>
    </source>
</evidence>
<dbReference type="Proteomes" id="UP001205998">
    <property type="component" value="Unassembled WGS sequence"/>
</dbReference>
<dbReference type="SMART" id="SM00220">
    <property type="entry name" value="S_TKc"/>
    <property type="match status" value="1"/>
</dbReference>
<evidence type="ECO:0000256" key="12">
    <source>
        <dbReference type="ARBA" id="ARBA00047899"/>
    </source>
</evidence>
<dbReference type="GO" id="GO:0004674">
    <property type="term" value="F:protein serine/threonine kinase activity"/>
    <property type="evidence" value="ECO:0007669"/>
    <property type="project" value="UniProtKB-KW"/>
</dbReference>
<keyword evidence="7" id="KW-0547">Nucleotide-binding</keyword>
<dbReference type="InterPro" id="IPR011009">
    <property type="entry name" value="Kinase-like_dom_sf"/>
</dbReference>
<evidence type="ECO:0000256" key="9">
    <source>
        <dbReference type="ARBA" id="ARBA00022824"/>
    </source>
</evidence>
<comment type="subcellular location">
    <subcellularLocation>
        <location evidence="1">Endoplasmic reticulum</location>
    </subcellularLocation>
</comment>
<protein>
    <recommendedName>
        <fullName evidence="3">non-specific serine/threonine protein kinase</fullName>
        <ecNumber evidence="3">2.7.11.1</ecNumber>
    </recommendedName>
</protein>
<evidence type="ECO:0000256" key="13">
    <source>
        <dbReference type="ARBA" id="ARBA00048679"/>
    </source>
</evidence>
<evidence type="ECO:0000259" key="14">
    <source>
        <dbReference type="PROSITE" id="PS50011"/>
    </source>
</evidence>
<dbReference type="PANTHER" id="PTHR22984:SF11">
    <property type="entry name" value="AURORA KINASE-RELATED"/>
    <property type="match status" value="1"/>
</dbReference>
<evidence type="ECO:0000256" key="1">
    <source>
        <dbReference type="ARBA" id="ARBA00004240"/>
    </source>
</evidence>
<dbReference type="Gene3D" id="1.10.510.10">
    <property type="entry name" value="Transferase(Phosphotransferase) domain 1"/>
    <property type="match status" value="1"/>
</dbReference>
<comment type="catalytic activity">
    <reaction evidence="13">
        <text>L-seryl-[protein] + ATP = O-phospho-L-seryl-[protein] + ADP + H(+)</text>
        <dbReference type="Rhea" id="RHEA:17989"/>
        <dbReference type="Rhea" id="RHEA-COMP:9863"/>
        <dbReference type="Rhea" id="RHEA-COMP:11604"/>
        <dbReference type="ChEBI" id="CHEBI:15378"/>
        <dbReference type="ChEBI" id="CHEBI:29999"/>
        <dbReference type="ChEBI" id="CHEBI:30616"/>
        <dbReference type="ChEBI" id="CHEBI:83421"/>
        <dbReference type="ChEBI" id="CHEBI:456216"/>
        <dbReference type="EC" id="2.7.11.1"/>
    </reaction>
</comment>
<comment type="similarity">
    <text evidence="2">Belongs to the protein kinase superfamily. CAMK Ser/Thr protein kinase family. PIM subfamily.</text>
</comment>
<evidence type="ECO:0000313" key="15">
    <source>
        <dbReference type="EMBL" id="KAI5622975.1"/>
    </source>
</evidence>
<evidence type="ECO:0000256" key="8">
    <source>
        <dbReference type="ARBA" id="ARBA00022777"/>
    </source>
</evidence>
<evidence type="ECO:0000256" key="3">
    <source>
        <dbReference type="ARBA" id="ARBA00012513"/>
    </source>
</evidence>
<keyword evidence="8 15" id="KW-0418">Kinase</keyword>
<dbReference type="PROSITE" id="PS50011">
    <property type="entry name" value="PROTEIN_KINASE_DOM"/>
    <property type="match status" value="1"/>
</dbReference>
<keyword evidence="6" id="KW-0808">Transferase</keyword>
<keyword evidence="16" id="KW-1185">Reference proteome</keyword>
<dbReference type="PANTHER" id="PTHR22984">
    <property type="entry name" value="SERINE/THREONINE-PROTEIN KINASE PIM"/>
    <property type="match status" value="1"/>
</dbReference>
<dbReference type="Pfam" id="PF12931">
    <property type="entry name" value="TPR_Sec16"/>
    <property type="match status" value="1"/>
</dbReference>
<comment type="catalytic activity">
    <reaction evidence="12">
        <text>L-threonyl-[protein] + ATP = O-phospho-L-threonyl-[protein] + ADP + H(+)</text>
        <dbReference type="Rhea" id="RHEA:46608"/>
        <dbReference type="Rhea" id="RHEA-COMP:11060"/>
        <dbReference type="Rhea" id="RHEA-COMP:11605"/>
        <dbReference type="ChEBI" id="CHEBI:15378"/>
        <dbReference type="ChEBI" id="CHEBI:30013"/>
        <dbReference type="ChEBI" id="CHEBI:30616"/>
        <dbReference type="ChEBI" id="CHEBI:61977"/>
        <dbReference type="ChEBI" id="CHEBI:456216"/>
        <dbReference type="EC" id="2.7.11.1"/>
    </reaction>
</comment>
<name>A0AAD5FMX6_SILAS</name>
<dbReference type="GO" id="GO:0007346">
    <property type="term" value="P:regulation of mitotic cell cycle"/>
    <property type="evidence" value="ECO:0007669"/>
    <property type="project" value="TreeGrafter"/>
</dbReference>
<evidence type="ECO:0000256" key="5">
    <source>
        <dbReference type="ARBA" id="ARBA00022527"/>
    </source>
</evidence>
<dbReference type="SUPFAM" id="SSF56112">
    <property type="entry name" value="Protein kinase-like (PK-like)"/>
    <property type="match status" value="1"/>
</dbReference>
<evidence type="ECO:0000256" key="7">
    <source>
        <dbReference type="ARBA" id="ARBA00022741"/>
    </source>
</evidence>
<organism evidence="15 16">
    <name type="scientific">Silurus asotus</name>
    <name type="common">Amur catfish</name>
    <name type="synonym">Parasilurus asotus</name>
    <dbReference type="NCBI Taxonomy" id="30991"/>
    <lineage>
        <taxon>Eukaryota</taxon>
        <taxon>Metazoa</taxon>
        <taxon>Chordata</taxon>
        <taxon>Craniata</taxon>
        <taxon>Vertebrata</taxon>
        <taxon>Euteleostomi</taxon>
        <taxon>Actinopterygii</taxon>
        <taxon>Neopterygii</taxon>
        <taxon>Teleostei</taxon>
        <taxon>Ostariophysi</taxon>
        <taxon>Siluriformes</taxon>
        <taxon>Siluridae</taxon>
        <taxon>Silurus</taxon>
    </lineage>
</organism>
<dbReference type="GO" id="GO:0043066">
    <property type="term" value="P:negative regulation of apoptotic process"/>
    <property type="evidence" value="ECO:0007669"/>
    <property type="project" value="TreeGrafter"/>
</dbReference>
<dbReference type="GO" id="GO:0005783">
    <property type="term" value="C:endoplasmic reticulum"/>
    <property type="evidence" value="ECO:0007669"/>
    <property type="project" value="UniProtKB-SubCell"/>
</dbReference>
<evidence type="ECO:0000256" key="10">
    <source>
        <dbReference type="ARBA" id="ARBA00022840"/>
    </source>
</evidence>
<reference evidence="15" key="1">
    <citation type="submission" date="2018-07" db="EMBL/GenBank/DDBJ databases">
        <title>Comparative genomics of catfishes provides insights into carnivory and benthic adaptation.</title>
        <authorList>
            <person name="Zhang Y."/>
            <person name="Wang D."/>
            <person name="Peng Z."/>
            <person name="Zheng S."/>
            <person name="Shao F."/>
            <person name="Tao W."/>
        </authorList>
    </citation>
    <scope>NUCLEOTIDE SEQUENCE</scope>
    <source>
        <strain evidence="15">Chongqing</strain>
    </source>
</reference>
<sequence length="403" mass="45754">MEILFSAVIRTEIYEFVLWLTSGLVQPHFQVFKLCHTSRLAISTRYLSAFEYCEVIARAIISLPGSYKRTFLKRVITLSIDVQKKLEEETEPEWLQQLHRLHQIKVANAKTEANCDPAQLVLSNSSATGSEDQDSECGTTTDKIGVPHFQLSEADLDCLYTMGDLLGKGSFGFVFDGFRNKDFKPQHCMDNVPAEVALMQKVCEPPCCSNIVKLIEWIDTPDQFYIILENPSPCMNLEKFAERQDGRLTETQTRGIMLQVIRAARHCCARGVLHRDIKAQNILINTETLEIKLIDFGCGDWLIDTPYTKFSGTPALWPPEWLINKQYKGIPATVWGLGILTFGLLCGDYPFFLEDELDDGCLDLIPGVSRDVLDLIMWCLELNPDLRPSFEELLGHEWFTEGV</sequence>
<evidence type="ECO:0000256" key="4">
    <source>
        <dbReference type="ARBA" id="ARBA00022448"/>
    </source>
</evidence>
<proteinExistence type="inferred from homology"/>
<keyword evidence="5" id="KW-0723">Serine/threonine-protein kinase</keyword>
<dbReference type="Pfam" id="PF00069">
    <property type="entry name" value="Pkinase"/>
    <property type="match status" value="1"/>
</dbReference>
<dbReference type="InterPro" id="IPR000719">
    <property type="entry name" value="Prot_kinase_dom"/>
</dbReference>
<evidence type="ECO:0000256" key="6">
    <source>
        <dbReference type="ARBA" id="ARBA00022679"/>
    </source>
</evidence>
<accession>A0AAD5FMX6</accession>
<dbReference type="EMBL" id="MU551607">
    <property type="protein sequence ID" value="KAI5622975.1"/>
    <property type="molecule type" value="Genomic_DNA"/>
</dbReference>
<dbReference type="AlphaFoldDB" id="A0AAD5FMX6"/>
<keyword evidence="11" id="KW-0931">ER-Golgi transport</keyword>
<dbReference type="InterPro" id="IPR051138">
    <property type="entry name" value="PIM_Ser/Thr_kinase"/>
</dbReference>
<evidence type="ECO:0000313" key="16">
    <source>
        <dbReference type="Proteomes" id="UP001205998"/>
    </source>
</evidence>
<keyword evidence="10" id="KW-0067">ATP-binding</keyword>
<comment type="caution">
    <text evidence="15">The sequence shown here is derived from an EMBL/GenBank/DDBJ whole genome shotgun (WGS) entry which is preliminary data.</text>
</comment>